<reference evidence="1 2" key="1">
    <citation type="submission" date="2019-04" db="EMBL/GenBank/DDBJ databases">
        <title>An improved genome assembly and genetic linkage map for asparagus bean, Vigna unguiculata ssp. sesquipedialis.</title>
        <authorList>
            <person name="Xia Q."/>
            <person name="Zhang R."/>
            <person name="Dong Y."/>
        </authorList>
    </citation>
    <scope>NUCLEOTIDE SEQUENCE [LARGE SCALE GENOMIC DNA]</scope>
    <source>
        <tissue evidence="1">Leaf</tissue>
    </source>
</reference>
<dbReference type="AlphaFoldDB" id="A0A4D6LLY4"/>
<accession>A0A4D6LLY4</accession>
<sequence>MTKKMVECSRCYCRCGGEKMCVLQNRGGRGRRWWCGNSRRRLREGASMVVQQCFPARTGVGTKLVCADAGEAVSLMVRKWWLPAWCSGVRRDWRRRLCGWWKERRKLGLGFWEMKMMTWQDLNGQFGEWRIMTRGGLWLANFKR</sequence>
<dbReference type="EMBL" id="CP039348">
    <property type="protein sequence ID" value="QCD89802.1"/>
    <property type="molecule type" value="Genomic_DNA"/>
</dbReference>
<evidence type="ECO:0000313" key="1">
    <source>
        <dbReference type="EMBL" id="QCD89802.1"/>
    </source>
</evidence>
<protein>
    <submittedName>
        <fullName evidence="1">Uncharacterized protein</fullName>
    </submittedName>
</protein>
<keyword evidence="2" id="KW-1185">Reference proteome</keyword>
<gene>
    <name evidence="1" type="ORF">DEO72_LG4g751</name>
</gene>
<organism evidence="1 2">
    <name type="scientific">Vigna unguiculata</name>
    <name type="common">Cowpea</name>
    <dbReference type="NCBI Taxonomy" id="3917"/>
    <lineage>
        <taxon>Eukaryota</taxon>
        <taxon>Viridiplantae</taxon>
        <taxon>Streptophyta</taxon>
        <taxon>Embryophyta</taxon>
        <taxon>Tracheophyta</taxon>
        <taxon>Spermatophyta</taxon>
        <taxon>Magnoliopsida</taxon>
        <taxon>eudicotyledons</taxon>
        <taxon>Gunneridae</taxon>
        <taxon>Pentapetalae</taxon>
        <taxon>rosids</taxon>
        <taxon>fabids</taxon>
        <taxon>Fabales</taxon>
        <taxon>Fabaceae</taxon>
        <taxon>Papilionoideae</taxon>
        <taxon>50 kb inversion clade</taxon>
        <taxon>NPAAA clade</taxon>
        <taxon>indigoferoid/millettioid clade</taxon>
        <taxon>Phaseoleae</taxon>
        <taxon>Vigna</taxon>
    </lineage>
</organism>
<dbReference type="Proteomes" id="UP000501690">
    <property type="component" value="Linkage Group LG4"/>
</dbReference>
<name>A0A4D6LLY4_VIGUN</name>
<proteinExistence type="predicted"/>
<evidence type="ECO:0000313" key="2">
    <source>
        <dbReference type="Proteomes" id="UP000501690"/>
    </source>
</evidence>